<dbReference type="GO" id="GO:0051301">
    <property type="term" value="P:cell division"/>
    <property type="evidence" value="ECO:0007669"/>
    <property type="project" value="UniProtKB-KW"/>
</dbReference>
<comment type="caution">
    <text evidence="5">The sequence shown here is derived from an EMBL/GenBank/DDBJ whole genome shotgun (WGS) entry which is preliminary data.</text>
</comment>
<dbReference type="InterPro" id="IPR036388">
    <property type="entry name" value="WH-like_DNA-bd_sf"/>
</dbReference>
<dbReference type="SUPFAM" id="SSF46785">
    <property type="entry name" value="Winged helix' DNA-binding domain"/>
    <property type="match status" value="2"/>
</dbReference>
<evidence type="ECO:0000256" key="3">
    <source>
        <dbReference type="ARBA" id="ARBA00022829"/>
    </source>
</evidence>
<reference evidence="5 6" key="1">
    <citation type="submission" date="2017-09" db="EMBL/GenBank/DDBJ databases">
        <title>Depth-based differentiation of microbial function through sediment-hosted aquifers and enrichment of novel symbionts in the deep terrestrial subsurface.</title>
        <authorList>
            <person name="Probst A.J."/>
            <person name="Ladd B."/>
            <person name="Jarett J.K."/>
            <person name="Geller-Mcgrath D.E."/>
            <person name="Sieber C.M."/>
            <person name="Emerson J.B."/>
            <person name="Anantharaman K."/>
            <person name="Thomas B.C."/>
            <person name="Malmstrom R."/>
            <person name="Stieglmeier M."/>
            <person name="Klingl A."/>
            <person name="Woyke T."/>
            <person name="Ryan C.M."/>
            <person name="Banfield J.F."/>
        </authorList>
    </citation>
    <scope>NUCLEOTIDE SEQUENCE [LARGE SCALE GENOMIC DNA]</scope>
    <source>
        <strain evidence="5">CG11_big_fil_rev_8_21_14_0_20_39_34</strain>
    </source>
</reference>
<keyword evidence="1" id="KW-0963">Cytoplasm</keyword>
<keyword evidence="4" id="KW-0131">Cell cycle</keyword>
<proteinExistence type="predicted"/>
<dbReference type="Proteomes" id="UP000229600">
    <property type="component" value="Unassembled WGS sequence"/>
</dbReference>
<accession>A0A2H0N694</accession>
<dbReference type="Pfam" id="PF04079">
    <property type="entry name" value="SMC_ScpB"/>
    <property type="match status" value="1"/>
</dbReference>
<gene>
    <name evidence="5" type="primary">scpB</name>
    <name evidence="5" type="ORF">COV59_05610</name>
</gene>
<evidence type="ECO:0000313" key="5">
    <source>
        <dbReference type="EMBL" id="PIR03635.1"/>
    </source>
</evidence>
<organism evidence="5 6">
    <name type="scientific">Candidatus Magasanikbacteria bacterium CG11_big_fil_rev_8_21_14_0_20_39_34</name>
    <dbReference type="NCBI Taxonomy" id="1974653"/>
    <lineage>
        <taxon>Bacteria</taxon>
        <taxon>Candidatus Magasanikiibacteriota</taxon>
    </lineage>
</organism>
<protein>
    <submittedName>
        <fullName evidence="5">SMC-Scp complex subunit ScpB</fullName>
    </submittedName>
</protein>
<evidence type="ECO:0000313" key="6">
    <source>
        <dbReference type="Proteomes" id="UP000229600"/>
    </source>
</evidence>
<dbReference type="PANTHER" id="PTHR34298">
    <property type="entry name" value="SEGREGATION AND CONDENSATION PROTEIN B"/>
    <property type="match status" value="1"/>
</dbReference>
<dbReference type="PANTHER" id="PTHR34298:SF2">
    <property type="entry name" value="SEGREGATION AND CONDENSATION PROTEIN B"/>
    <property type="match status" value="1"/>
</dbReference>
<keyword evidence="3" id="KW-0159">Chromosome partition</keyword>
<dbReference type="InterPro" id="IPR036390">
    <property type="entry name" value="WH_DNA-bd_sf"/>
</dbReference>
<dbReference type="EMBL" id="PCWN01000011">
    <property type="protein sequence ID" value="PIR03635.1"/>
    <property type="molecule type" value="Genomic_DNA"/>
</dbReference>
<sequence length="179" mass="20145">MEIIPRIESILFVASKPLRTDKIAKALEVSVGKVEEAIKILEMKFNRDDSGIHILCVENTVQMSTHPGCADVIEGFVKDEIAGELTRAQLETLTVVAYRGPITRPELEQIRGVNCSVILRNLMMRGLIDEREEKESLMPVYTLTVEALAHLGVEKADLLPDYNTLKNHEYIENVLQEES</sequence>
<evidence type="ECO:0000256" key="2">
    <source>
        <dbReference type="ARBA" id="ARBA00022618"/>
    </source>
</evidence>
<dbReference type="Gene3D" id="1.10.10.10">
    <property type="entry name" value="Winged helix-like DNA-binding domain superfamily/Winged helix DNA-binding domain"/>
    <property type="match status" value="2"/>
</dbReference>
<evidence type="ECO:0000256" key="4">
    <source>
        <dbReference type="ARBA" id="ARBA00023306"/>
    </source>
</evidence>
<evidence type="ECO:0000256" key="1">
    <source>
        <dbReference type="ARBA" id="ARBA00022490"/>
    </source>
</evidence>
<keyword evidence="2" id="KW-0132">Cell division</keyword>
<dbReference type="GO" id="GO:0051304">
    <property type="term" value="P:chromosome separation"/>
    <property type="evidence" value="ECO:0007669"/>
    <property type="project" value="InterPro"/>
</dbReference>
<dbReference type="AlphaFoldDB" id="A0A2H0N694"/>
<dbReference type="NCBIfam" id="TIGR00281">
    <property type="entry name" value="SMC-Scp complex subunit ScpB"/>
    <property type="match status" value="1"/>
</dbReference>
<name>A0A2H0N694_9BACT</name>
<dbReference type="InterPro" id="IPR005234">
    <property type="entry name" value="ScpB_csome_segregation"/>
</dbReference>